<dbReference type="Proteomes" id="UP001162030">
    <property type="component" value="Chromosome"/>
</dbReference>
<reference evidence="1 2" key="1">
    <citation type="submission" date="2023-03" db="EMBL/GenBank/DDBJ databases">
        <authorList>
            <person name="Pearce D."/>
        </authorList>
    </citation>
    <scope>NUCLEOTIDE SEQUENCE [LARGE SCALE GENOMIC DNA]</scope>
    <source>
        <strain evidence="1">Msz</strain>
    </source>
</reference>
<dbReference type="RefSeq" id="WP_026609095.1">
    <property type="nucleotide sequence ID" value="NZ_OX458333.1"/>
</dbReference>
<gene>
    <name evidence="1" type="ORF">MSZNOR_3481</name>
</gene>
<sequence>MERSKNRPAERPEALSRLSRLLTRTEIRVVLAALALALACISIGSVIADRLVIVRLVAGEDN</sequence>
<keyword evidence="2" id="KW-1185">Reference proteome</keyword>
<accession>A0ABM9I5I4</accession>
<evidence type="ECO:0000313" key="2">
    <source>
        <dbReference type="Proteomes" id="UP001162030"/>
    </source>
</evidence>
<name>A0ABM9I5I4_9GAMM</name>
<proteinExistence type="predicted"/>
<evidence type="ECO:0000313" key="1">
    <source>
        <dbReference type="EMBL" id="CAI8903013.1"/>
    </source>
</evidence>
<organism evidence="1 2">
    <name type="scientific">Methylocaldum szegediense</name>
    <dbReference type="NCBI Taxonomy" id="73780"/>
    <lineage>
        <taxon>Bacteria</taxon>
        <taxon>Pseudomonadati</taxon>
        <taxon>Pseudomonadota</taxon>
        <taxon>Gammaproteobacteria</taxon>
        <taxon>Methylococcales</taxon>
        <taxon>Methylococcaceae</taxon>
        <taxon>Methylocaldum</taxon>
    </lineage>
</organism>
<protein>
    <submittedName>
        <fullName evidence="1">Iron-sulfur clusters transporter</fullName>
    </submittedName>
</protein>
<dbReference type="EMBL" id="OX458333">
    <property type="protein sequence ID" value="CAI8903013.1"/>
    <property type="molecule type" value="Genomic_DNA"/>
</dbReference>